<dbReference type="Proteomes" id="UP000235392">
    <property type="component" value="Unassembled WGS sequence"/>
</dbReference>
<dbReference type="AlphaFoldDB" id="A0A2N5VPX0"/>
<evidence type="ECO:0000313" key="3">
    <source>
        <dbReference type="Proteomes" id="UP000235392"/>
    </source>
</evidence>
<name>A0A2N5VPX0_9BASI</name>
<comment type="caution">
    <text evidence="2">The sequence shown here is derived from an EMBL/GenBank/DDBJ whole genome shotgun (WGS) entry which is preliminary data.</text>
</comment>
<feature type="region of interest" description="Disordered" evidence="1">
    <location>
        <begin position="1"/>
        <end position="129"/>
    </location>
</feature>
<gene>
    <name evidence="2" type="ORF">PCASD_02149</name>
</gene>
<reference evidence="2 3" key="1">
    <citation type="submission" date="2017-11" db="EMBL/GenBank/DDBJ databases">
        <title>De novo assembly and phasing of dikaryotic genomes from two isolates of Puccinia coronata f. sp. avenae, the causal agent of oat crown rust.</title>
        <authorList>
            <person name="Miller M.E."/>
            <person name="Zhang Y."/>
            <person name="Omidvar V."/>
            <person name="Sperschneider J."/>
            <person name="Schwessinger B."/>
            <person name="Raley C."/>
            <person name="Palmer J.M."/>
            <person name="Garnica D."/>
            <person name="Upadhyaya N."/>
            <person name="Rathjen J."/>
            <person name="Taylor J.M."/>
            <person name="Park R.F."/>
            <person name="Dodds P.N."/>
            <person name="Hirsch C.D."/>
            <person name="Kianian S.F."/>
            <person name="Figueroa M."/>
        </authorList>
    </citation>
    <scope>NUCLEOTIDE SEQUENCE [LARGE SCALE GENOMIC DNA]</scope>
    <source>
        <strain evidence="2">12SD80</strain>
    </source>
</reference>
<proteinExistence type="predicted"/>
<feature type="compositionally biased region" description="Polar residues" evidence="1">
    <location>
        <begin position="15"/>
        <end position="25"/>
    </location>
</feature>
<feature type="compositionally biased region" description="Polar residues" evidence="1">
    <location>
        <begin position="51"/>
        <end position="65"/>
    </location>
</feature>
<evidence type="ECO:0000256" key="1">
    <source>
        <dbReference type="SAM" id="MobiDB-lite"/>
    </source>
</evidence>
<sequence length="129" mass="14027">MPTTCSLQLKKRTSSRVANTTTTSKQPDKVLQRGQGRTRRGGSGRGAKSLISRNNPLESNQTDATNDSSSESEDSNDSGQSHQERTTKSTTARMQHDDDDDSDAPGSDEIGFTLENFESKLSSWSATEL</sequence>
<accession>A0A2N5VPX0</accession>
<protein>
    <submittedName>
        <fullName evidence="2">Uncharacterized protein</fullName>
    </submittedName>
</protein>
<evidence type="ECO:0000313" key="2">
    <source>
        <dbReference type="EMBL" id="PLW52055.1"/>
    </source>
</evidence>
<dbReference type="EMBL" id="PGCI01000002">
    <property type="protein sequence ID" value="PLW52055.1"/>
    <property type="molecule type" value="Genomic_DNA"/>
</dbReference>
<feature type="compositionally biased region" description="Polar residues" evidence="1">
    <location>
        <begin position="119"/>
        <end position="129"/>
    </location>
</feature>
<organism evidence="2 3">
    <name type="scientific">Puccinia coronata f. sp. avenae</name>
    <dbReference type="NCBI Taxonomy" id="200324"/>
    <lineage>
        <taxon>Eukaryota</taxon>
        <taxon>Fungi</taxon>
        <taxon>Dikarya</taxon>
        <taxon>Basidiomycota</taxon>
        <taxon>Pucciniomycotina</taxon>
        <taxon>Pucciniomycetes</taxon>
        <taxon>Pucciniales</taxon>
        <taxon>Pucciniaceae</taxon>
        <taxon>Puccinia</taxon>
    </lineage>
</organism>